<dbReference type="Proteomes" id="UP001055072">
    <property type="component" value="Unassembled WGS sequence"/>
</dbReference>
<reference evidence="1" key="1">
    <citation type="journal article" date="2021" name="Environ. Microbiol.">
        <title>Gene family expansions and transcriptome signatures uncover fungal adaptations to wood decay.</title>
        <authorList>
            <person name="Hage H."/>
            <person name="Miyauchi S."/>
            <person name="Viragh M."/>
            <person name="Drula E."/>
            <person name="Min B."/>
            <person name="Chaduli D."/>
            <person name="Navarro D."/>
            <person name="Favel A."/>
            <person name="Norest M."/>
            <person name="Lesage-Meessen L."/>
            <person name="Balint B."/>
            <person name="Merenyi Z."/>
            <person name="de Eugenio L."/>
            <person name="Morin E."/>
            <person name="Martinez A.T."/>
            <person name="Baldrian P."/>
            <person name="Stursova M."/>
            <person name="Martinez M.J."/>
            <person name="Novotny C."/>
            <person name="Magnuson J.K."/>
            <person name="Spatafora J.W."/>
            <person name="Maurice S."/>
            <person name="Pangilinan J."/>
            <person name="Andreopoulos W."/>
            <person name="LaButti K."/>
            <person name="Hundley H."/>
            <person name="Na H."/>
            <person name="Kuo A."/>
            <person name="Barry K."/>
            <person name="Lipzen A."/>
            <person name="Henrissat B."/>
            <person name="Riley R."/>
            <person name="Ahrendt S."/>
            <person name="Nagy L.G."/>
            <person name="Grigoriev I.V."/>
            <person name="Martin F."/>
            <person name="Rosso M.N."/>
        </authorList>
    </citation>
    <scope>NUCLEOTIDE SEQUENCE</scope>
    <source>
        <strain evidence="1">CBS 384.51</strain>
    </source>
</reference>
<protein>
    <submittedName>
        <fullName evidence="1">TLC domain-containing protein</fullName>
    </submittedName>
</protein>
<sequence length="297" mass="33694">MGLGAAMHALNSFLTKIATPIAMPLGLEHLPRNFPWIVYSALGFTFVHLVVAPFGSRWIAPVSYGKLQGRRAKNNWDIHVVSLVHALIIITLASRSLNRPGLAADPTYGSDTIAELTHSIAVGYFIWDTIDAMVNFTDLGFVLHGMACTFVYTLTFRPILQYFAIRFLFWELSTPFLNIHWFLDKTGYTGSTFQFINGAFLLSTFFLVRIVYGWYTSIFFWRIMFKSSSGMPMLYWVVFMTGHTVLMSLNLIWFGKMIKSLRKRFDSDQDPKRPLLTPSDGAQQQNYVDTNPIDGAA</sequence>
<keyword evidence="2" id="KW-1185">Reference proteome</keyword>
<organism evidence="1 2">
    <name type="scientific">Irpex rosettiformis</name>
    <dbReference type="NCBI Taxonomy" id="378272"/>
    <lineage>
        <taxon>Eukaryota</taxon>
        <taxon>Fungi</taxon>
        <taxon>Dikarya</taxon>
        <taxon>Basidiomycota</taxon>
        <taxon>Agaricomycotina</taxon>
        <taxon>Agaricomycetes</taxon>
        <taxon>Polyporales</taxon>
        <taxon>Irpicaceae</taxon>
        <taxon>Irpex</taxon>
    </lineage>
</organism>
<comment type="caution">
    <text evidence="1">The sequence shown here is derived from an EMBL/GenBank/DDBJ whole genome shotgun (WGS) entry which is preliminary data.</text>
</comment>
<gene>
    <name evidence="1" type="ORF">BDY19DRAFT_961232</name>
</gene>
<name>A0ACB8TWE5_9APHY</name>
<proteinExistence type="predicted"/>
<accession>A0ACB8TWE5</accession>
<dbReference type="EMBL" id="MU274924">
    <property type="protein sequence ID" value="KAI0086397.1"/>
    <property type="molecule type" value="Genomic_DNA"/>
</dbReference>
<evidence type="ECO:0000313" key="1">
    <source>
        <dbReference type="EMBL" id="KAI0086397.1"/>
    </source>
</evidence>
<evidence type="ECO:0000313" key="2">
    <source>
        <dbReference type="Proteomes" id="UP001055072"/>
    </source>
</evidence>